<gene>
    <name evidence="1" type="ORF">AMR76_03715</name>
</gene>
<organism evidence="1 2">
    <name type="scientific">Vibrio furnissii</name>
    <dbReference type="NCBI Taxonomy" id="29494"/>
    <lineage>
        <taxon>Bacteria</taxon>
        <taxon>Pseudomonadati</taxon>
        <taxon>Pseudomonadota</taxon>
        <taxon>Gammaproteobacteria</taxon>
        <taxon>Vibrionales</taxon>
        <taxon>Vibrionaceae</taxon>
        <taxon>Vibrio</taxon>
    </lineage>
</organism>
<proteinExistence type="predicted"/>
<dbReference type="EMBL" id="LKHS01000003">
    <property type="protein sequence ID" value="KQH87330.1"/>
    <property type="molecule type" value="Genomic_DNA"/>
</dbReference>
<dbReference type="Proteomes" id="UP000051221">
    <property type="component" value="Unassembled WGS sequence"/>
</dbReference>
<reference evidence="1 2" key="1">
    <citation type="submission" date="2015-08" db="EMBL/GenBank/DDBJ databases">
        <title>Antibacterial properties of a collection of Vibrionaceae strains.</title>
        <authorList>
            <person name="Giubergia S."/>
        </authorList>
    </citation>
    <scope>NUCLEOTIDE SEQUENCE [LARGE SCALE GENOMIC DNA]</scope>
    <source>
        <strain evidence="1 2">S0821</strain>
    </source>
</reference>
<evidence type="ECO:0000313" key="1">
    <source>
        <dbReference type="EMBL" id="KQH87330.1"/>
    </source>
</evidence>
<evidence type="ECO:0000313" key="2">
    <source>
        <dbReference type="Proteomes" id="UP000051221"/>
    </source>
</evidence>
<dbReference type="InParanoid" id="A0A0Q2MI18"/>
<keyword evidence="2" id="KW-1185">Reference proteome</keyword>
<evidence type="ECO:0008006" key="3">
    <source>
        <dbReference type="Google" id="ProtNLM"/>
    </source>
</evidence>
<sequence length="354" mass="40858">MSVLEGTKIVYIFKNTELNNKKSADYETKSLLYLFGMRKDSEKVDIVVIDCFNDVTGVNESFDLMLDVQSKNYTKFTPSLIGSSLYTLYDNHISDFTFNDYVLFSKPLDASYLIDSKADCFGYDNIVPKTKTKIEKKLREVIVKNHGCIDESMLDSFLRSITFFGDKKSCSDYIKKVTKFRAKKIISDTTYENIFNEIRDVQSSLKNSEIENISISSPSEVLNLNRYLTKDKLNSLIISRLIGVSNIFKEDSLPTRFFEVIHKEGLSTSFDDMNDVIIDCNSRLSRTFFDKGTSKYFWNLVEKIIKGIKKFETLDVYHLYSYIEEEVKKIPPHLDKLSILFLISLIVQGINNDI</sequence>
<dbReference type="AlphaFoldDB" id="A0A0Q2MI18"/>
<protein>
    <recommendedName>
        <fullName evidence="3">CD-NTase associated protein 4-like DNA endonuclease domain-containing protein</fullName>
    </recommendedName>
</protein>
<comment type="caution">
    <text evidence="1">The sequence shown here is derived from an EMBL/GenBank/DDBJ whole genome shotgun (WGS) entry which is preliminary data.</text>
</comment>
<name>A0A0Q2MI18_VIBFU</name>
<accession>A0A0Q2MI18</accession>